<organism evidence="1 2">
    <name type="scientific">Ensete ventricosum</name>
    <name type="common">Abyssinian banana</name>
    <name type="synonym">Musa ensete</name>
    <dbReference type="NCBI Taxonomy" id="4639"/>
    <lineage>
        <taxon>Eukaryota</taxon>
        <taxon>Viridiplantae</taxon>
        <taxon>Streptophyta</taxon>
        <taxon>Embryophyta</taxon>
        <taxon>Tracheophyta</taxon>
        <taxon>Spermatophyta</taxon>
        <taxon>Magnoliopsida</taxon>
        <taxon>Liliopsida</taxon>
        <taxon>Zingiberales</taxon>
        <taxon>Musaceae</taxon>
        <taxon>Ensete</taxon>
    </lineage>
</organism>
<dbReference type="Proteomes" id="UP000287651">
    <property type="component" value="Unassembled WGS sequence"/>
</dbReference>
<name>A0A426Z2P1_ENSVE</name>
<reference evidence="1 2" key="1">
    <citation type="journal article" date="2014" name="Agronomy (Basel)">
        <title>A Draft Genome Sequence for Ensete ventricosum, the Drought-Tolerant Tree Against Hunger.</title>
        <authorList>
            <person name="Harrison J."/>
            <person name="Moore K.A."/>
            <person name="Paszkiewicz K."/>
            <person name="Jones T."/>
            <person name="Grant M."/>
            <person name="Ambacheew D."/>
            <person name="Muzemil S."/>
            <person name="Studholme D.J."/>
        </authorList>
    </citation>
    <scope>NUCLEOTIDE SEQUENCE [LARGE SCALE GENOMIC DNA]</scope>
</reference>
<gene>
    <name evidence="1" type="ORF">B296_00039673</name>
</gene>
<evidence type="ECO:0000313" key="2">
    <source>
        <dbReference type="Proteomes" id="UP000287651"/>
    </source>
</evidence>
<protein>
    <submittedName>
        <fullName evidence="1">Uncharacterized protein</fullName>
    </submittedName>
</protein>
<comment type="caution">
    <text evidence="1">The sequence shown here is derived from an EMBL/GenBank/DDBJ whole genome shotgun (WGS) entry which is preliminary data.</text>
</comment>
<evidence type="ECO:0000313" key="1">
    <source>
        <dbReference type="EMBL" id="RRT58238.1"/>
    </source>
</evidence>
<proteinExistence type="predicted"/>
<sequence length="70" mass="7742">MSYRSDMDPGSNLGIEPRFGRCGGSSPGVRYDFAEGIEKITRNTSGDRRRKTVRLTTWNAGGYRIAGVRS</sequence>
<dbReference type="AlphaFoldDB" id="A0A426Z2P1"/>
<accession>A0A426Z2P1</accession>
<dbReference type="EMBL" id="AMZH03008783">
    <property type="protein sequence ID" value="RRT58238.1"/>
    <property type="molecule type" value="Genomic_DNA"/>
</dbReference>